<accession>A1ANK7</accession>
<evidence type="ECO:0000313" key="2">
    <source>
        <dbReference type="EMBL" id="ABK98927.1"/>
    </source>
</evidence>
<protein>
    <submittedName>
        <fullName evidence="2">Allergen V5/Tpx-1 family protein</fullName>
    </submittedName>
</protein>
<dbReference type="Gene3D" id="3.40.33.10">
    <property type="entry name" value="CAP"/>
    <property type="match status" value="1"/>
</dbReference>
<reference evidence="2 3" key="1">
    <citation type="submission" date="2006-10" db="EMBL/GenBank/DDBJ databases">
        <title>Complete sequence of chromosome of Pelobacter propionicus DSM 2379.</title>
        <authorList>
            <consortium name="US DOE Joint Genome Institute"/>
            <person name="Copeland A."/>
            <person name="Lucas S."/>
            <person name="Lapidus A."/>
            <person name="Barry K."/>
            <person name="Detter J.C."/>
            <person name="Glavina del Rio T."/>
            <person name="Hammon N."/>
            <person name="Israni S."/>
            <person name="Dalin E."/>
            <person name="Tice H."/>
            <person name="Pitluck S."/>
            <person name="Saunders E."/>
            <person name="Brettin T."/>
            <person name="Bruce D."/>
            <person name="Han C."/>
            <person name="Tapia R."/>
            <person name="Schmutz J."/>
            <person name="Larimer F."/>
            <person name="Land M."/>
            <person name="Hauser L."/>
            <person name="Kyrpides N."/>
            <person name="Kim E."/>
            <person name="Lovley D."/>
            <person name="Richardson P."/>
        </authorList>
    </citation>
    <scope>NUCLEOTIDE SEQUENCE [LARGE SCALE GENOMIC DNA]</scope>
    <source>
        <strain evidence="3">DSM 2379 / NBRC 103807 / OttBd1</strain>
    </source>
</reference>
<keyword evidence="3" id="KW-1185">Reference proteome</keyword>
<sequence>MIHSNHAHSKGLDRYTRSQVVKQSIRRHIGRILLDGRFLSQRSLDAALEEQKRTKELLGQVLVRMGLLGADDVRLPLMVQGHLGSLSDAVKIAAGERQLLGELLVQSGRITGEQLDFAISEQRRSGEKLGEVFKRLGMLTERQLNALLDVQLNQGGAGDSPLRLGELLVATGHITREQLEFALQRQSLTHGRLGEILVEAGYVRSSRVKYGIRLQKMLMNAVLAAVVSLEMGAVATASPLSDSATQNIMESALNESGEFACLSAKERELYRLVNEYRESHGLPPIVNSRSLNKVARVHAIDLCKNQPAEGADNRGLACSLHSWSDKGAWKPVCYTKDHAFAEAMWDKPREITNFTYIGDGYENAYSTSEKEVNPARVLEAWKASPSHNAILLESGDWKGSNLLAFGVGIHKNYAVMWVGSLTDPLGPMQACVTAKNYAMK</sequence>
<dbReference type="InterPro" id="IPR035940">
    <property type="entry name" value="CAP_sf"/>
</dbReference>
<dbReference type="HOGENOM" id="CLU_622341_0_0_7"/>
<dbReference type="SUPFAM" id="SSF55797">
    <property type="entry name" value="PR-1-like"/>
    <property type="match status" value="1"/>
</dbReference>
<dbReference type="STRING" id="338966.Ppro_1307"/>
<dbReference type="EMBL" id="CP000482">
    <property type="protein sequence ID" value="ABK98927.1"/>
    <property type="molecule type" value="Genomic_DNA"/>
</dbReference>
<name>A1ANK7_PELPD</name>
<organism evidence="2 3">
    <name type="scientific">Pelobacter propionicus (strain DSM 2379 / NBRC 103807 / OttBd1)</name>
    <dbReference type="NCBI Taxonomy" id="338966"/>
    <lineage>
        <taxon>Bacteria</taxon>
        <taxon>Pseudomonadati</taxon>
        <taxon>Thermodesulfobacteriota</taxon>
        <taxon>Desulfuromonadia</taxon>
        <taxon>Desulfuromonadales</taxon>
        <taxon>Desulfuromonadaceae</taxon>
        <taxon>Pelobacter</taxon>
    </lineage>
</organism>
<feature type="domain" description="SCP" evidence="1">
    <location>
        <begin position="271"/>
        <end position="392"/>
    </location>
</feature>
<dbReference type="Pfam" id="PF00188">
    <property type="entry name" value="CAP"/>
    <property type="match status" value="1"/>
</dbReference>
<dbReference type="InterPro" id="IPR014044">
    <property type="entry name" value="CAP_dom"/>
</dbReference>
<dbReference type="KEGG" id="ppd:Ppro_1307"/>
<proteinExistence type="predicted"/>
<evidence type="ECO:0000259" key="1">
    <source>
        <dbReference type="Pfam" id="PF00188"/>
    </source>
</evidence>
<dbReference type="AlphaFoldDB" id="A1ANK7"/>
<dbReference type="eggNOG" id="COG2340">
    <property type="taxonomic scope" value="Bacteria"/>
</dbReference>
<dbReference type="SUPFAM" id="SSF160246">
    <property type="entry name" value="EspE N-terminal domain-like"/>
    <property type="match status" value="3"/>
</dbReference>
<dbReference type="Proteomes" id="UP000006732">
    <property type="component" value="Chromosome"/>
</dbReference>
<dbReference type="CDD" id="cd05379">
    <property type="entry name" value="CAP_bacterial"/>
    <property type="match status" value="1"/>
</dbReference>
<gene>
    <name evidence="2" type="ordered locus">Ppro_1307</name>
</gene>
<evidence type="ECO:0000313" key="3">
    <source>
        <dbReference type="Proteomes" id="UP000006732"/>
    </source>
</evidence>
<dbReference type="InterPro" id="IPR037257">
    <property type="entry name" value="T2SS_E_N_sf"/>
</dbReference>